<accession>A0A5J4WLQ5</accession>
<evidence type="ECO:0000313" key="3">
    <source>
        <dbReference type="Proteomes" id="UP000324800"/>
    </source>
</evidence>
<sequence length="242" mass="27866">MTVKLQNCKNQVDDNLNDEDGNNKQPGLCTRVTPQFDQFVTAIDKTSDDDPDYSYSQTPLSVEDDQSSEIHASGDEEIFNEGQQPHFRRQEELKNDSDIKYFTLNRIRALSQKSEQDLTPFVFTDPPRIVDGENNPQIGNVLRNFATAQRRNFVAIYSQFLIDQEEATQRMLDTFELIGQATADEQQTRIQNLLYRNRNFSYRHPPASAALSPRDKKLMKEDGSTIQHSRSMQRGIIRSRSL</sequence>
<evidence type="ECO:0000256" key="1">
    <source>
        <dbReference type="SAM" id="MobiDB-lite"/>
    </source>
</evidence>
<feature type="region of interest" description="Disordered" evidence="1">
    <location>
        <begin position="204"/>
        <end position="242"/>
    </location>
</feature>
<protein>
    <submittedName>
        <fullName evidence="2">Uncharacterized protein</fullName>
    </submittedName>
</protein>
<feature type="region of interest" description="Disordered" evidence="1">
    <location>
        <begin position="1"/>
        <end position="30"/>
    </location>
</feature>
<name>A0A5J4WLQ5_9EUKA</name>
<dbReference type="AlphaFoldDB" id="A0A5J4WLQ5"/>
<organism evidence="2 3">
    <name type="scientific">Streblomastix strix</name>
    <dbReference type="NCBI Taxonomy" id="222440"/>
    <lineage>
        <taxon>Eukaryota</taxon>
        <taxon>Metamonada</taxon>
        <taxon>Preaxostyla</taxon>
        <taxon>Oxymonadida</taxon>
        <taxon>Streblomastigidae</taxon>
        <taxon>Streblomastix</taxon>
    </lineage>
</organism>
<feature type="compositionally biased region" description="Polar residues" evidence="1">
    <location>
        <begin position="1"/>
        <end position="14"/>
    </location>
</feature>
<dbReference type="EMBL" id="SNRW01001716">
    <property type="protein sequence ID" value="KAA6395315.1"/>
    <property type="molecule type" value="Genomic_DNA"/>
</dbReference>
<comment type="caution">
    <text evidence="2">The sequence shown here is derived from an EMBL/GenBank/DDBJ whole genome shotgun (WGS) entry which is preliminary data.</text>
</comment>
<proteinExistence type="predicted"/>
<reference evidence="2 3" key="1">
    <citation type="submission" date="2019-03" db="EMBL/GenBank/DDBJ databases">
        <title>Single cell metagenomics reveals metabolic interactions within the superorganism composed of flagellate Streblomastix strix and complex community of Bacteroidetes bacteria on its surface.</title>
        <authorList>
            <person name="Treitli S.C."/>
            <person name="Kolisko M."/>
            <person name="Husnik F."/>
            <person name="Keeling P."/>
            <person name="Hampl V."/>
        </authorList>
    </citation>
    <scope>NUCLEOTIDE SEQUENCE [LARGE SCALE GENOMIC DNA]</scope>
    <source>
        <strain evidence="2">ST1C</strain>
    </source>
</reference>
<evidence type="ECO:0000313" key="2">
    <source>
        <dbReference type="EMBL" id="KAA6395315.1"/>
    </source>
</evidence>
<feature type="compositionally biased region" description="Basic and acidic residues" evidence="1">
    <location>
        <begin position="213"/>
        <end position="223"/>
    </location>
</feature>
<gene>
    <name evidence="2" type="ORF">EZS28_009156</name>
</gene>
<dbReference type="Proteomes" id="UP000324800">
    <property type="component" value="Unassembled WGS sequence"/>
</dbReference>
<feature type="region of interest" description="Disordered" evidence="1">
    <location>
        <begin position="44"/>
        <end position="69"/>
    </location>
</feature>